<evidence type="ECO:0000256" key="8">
    <source>
        <dbReference type="SAM" id="Phobius"/>
    </source>
</evidence>
<keyword evidence="4 7" id="KW-0812">Transmembrane</keyword>
<dbReference type="NCBIfam" id="TIGR04057">
    <property type="entry name" value="SusC_RagA_signa"/>
    <property type="match status" value="1"/>
</dbReference>
<comment type="similarity">
    <text evidence="7">Belongs to the TonB-dependent receptor family.</text>
</comment>
<evidence type="ECO:0000256" key="3">
    <source>
        <dbReference type="ARBA" id="ARBA00022452"/>
    </source>
</evidence>
<feature type="transmembrane region" description="Helical" evidence="8">
    <location>
        <begin position="36"/>
        <end position="54"/>
    </location>
</feature>
<evidence type="ECO:0000256" key="2">
    <source>
        <dbReference type="ARBA" id="ARBA00022448"/>
    </source>
</evidence>
<protein>
    <submittedName>
        <fullName evidence="10">TonB-linked outer membrane protein, SusC/RagA family</fullName>
    </submittedName>
</protein>
<evidence type="ECO:0000256" key="7">
    <source>
        <dbReference type="PROSITE-ProRule" id="PRU01360"/>
    </source>
</evidence>
<evidence type="ECO:0000256" key="1">
    <source>
        <dbReference type="ARBA" id="ARBA00004571"/>
    </source>
</evidence>
<dbReference type="SUPFAM" id="SSF56935">
    <property type="entry name" value="Porins"/>
    <property type="match status" value="1"/>
</dbReference>
<dbReference type="InterPro" id="IPR012910">
    <property type="entry name" value="Plug_dom"/>
</dbReference>
<dbReference type="Gene3D" id="2.40.170.20">
    <property type="entry name" value="TonB-dependent receptor, beta-barrel domain"/>
    <property type="match status" value="1"/>
</dbReference>
<dbReference type="AlphaFoldDB" id="A0A286F4C9"/>
<evidence type="ECO:0000313" key="10">
    <source>
        <dbReference type="EMBL" id="SOD78023.1"/>
    </source>
</evidence>
<dbReference type="InterPro" id="IPR008969">
    <property type="entry name" value="CarboxyPept-like_regulatory"/>
</dbReference>
<dbReference type="Gene3D" id="2.60.40.1120">
    <property type="entry name" value="Carboxypeptidase-like, regulatory domain"/>
    <property type="match status" value="1"/>
</dbReference>
<dbReference type="InterPro" id="IPR023997">
    <property type="entry name" value="TonB-dep_OMP_SusC/RagA_CS"/>
</dbReference>
<reference evidence="11" key="1">
    <citation type="submission" date="2017-09" db="EMBL/GenBank/DDBJ databases">
        <authorList>
            <person name="Varghese N."/>
            <person name="Submissions S."/>
        </authorList>
    </citation>
    <scope>NUCLEOTIDE SEQUENCE [LARGE SCALE GENOMIC DNA]</scope>
    <source>
        <strain evidence="11">DSM 29961</strain>
    </source>
</reference>
<evidence type="ECO:0000256" key="6">
    <source>
        <dbReference type="ARBA" id="ARBA00023237"/>
    </source>
</evidence>
<feature type="domain" description="TonB-dependent receptor plug" evidence="9">
    <location>
        <begin position="151"/>
        <end position="255"/>
    </location>
</feature>
<dbReference type="NCBIfam" id="TIGR04056">
    <property type="entry name" value="OMP_RagA_SusC"/>
    <property type="match status" value="1"/>
</dbReference>
<evidence type="ECO:0000313" key="11">
    <source>
        <dbReference type="Proteomes" id="UP000219452"/>
    </source>
</evidence>
<dbReference type="Pfam" id="PF07715">
    <property type="entry name" value="Plug"/>
    <property type="match status" value="1"/>
</dbReference>
<proteinExistence type="inferred from homology"/>
<gene>
    <name evidence="10" type="ORF">SAMN06269250_0253</name>
</gene>
<dbReference type="GO" id="GO:0009279">
    <property type="term" value="C:cell outer membrane"/>
    <property type="evidence" value="ECO:0007669"/>
    <property type="project" value="UniProtKB-SubCell"/>
</dbReference>
<name>A0A286F4C9_9BACT</name>
<dbReference type="PROSITE" id="PS52016">
    <property type="entry name" value="TONB_DEPENDENT_REC_3"/>
    <property type="match status" value="1"/>
</dbReference>
<organism evidence="10 11">
    <name type="scientific">Spirosoma fluviale</name>
    <dbReference type="NCBI Taxonomy" id="1597977"/>
    <lineage>
        <taxon>Bacteria</taxon>
        <taxon>Pseudomonadati</taxon>
        <taxon>Bacteroidota</taxon>
        <taxon>Cytophagia</taxon>
        <taxon>Cytophagales</taxon>
        <taxon>Cytophagaceae</taxon>
        <taxon>Spirosoma</taxon>
    </lineage>
</organism>
<keyword evidence="5 7" id="KW-0472">Membrane</keyword>
<dbReference type="Pfam" id="PF13715">
    <property type="entry name" value="CarbopepD_reg_2"/>
    <property type="match status" value="1"/>
</dbReference>
<keyword evidence="11" id="KW-1185">Reference proteome</keyword>
<keyword evidence="8" id="KW-1133">Transmembrane helix</keyword>
<dbReference type="InterPro" id="IPR023996">
    <property type="entry name" value="TonB-dep_OMP_SusC/RagA"/>
</dbReference>
<dbReference type="Gene3D" id="2.170.130.10">
    <property type="entry name" value="TonB-dependent receptor, plug domain"/>
    <property type="match status" value="1"/>
</dbReference>
<keyword evidence="3 7" id="KW-1134">Transmembrane beta strand</keyword>
<evidence type="ECO:0000256" key="5">
    <source>
        <dbReference type="ARBA" id="ARBA00023136"/>
    </source>
</evidence>
<dbReference type="InterPro" id="IPR039426">
    <property type="entry name" value="TonB-dep_rcpt-like"/>
</dbReference>
<dbReference type="InterPro" id="IPR036942">
    <property type="entry name" value="Beta-barrel_TonB_sf"/>
</dbReference>
<evidence type="ECO:0000259" key="9">
    <source>
        <dbReference type="Pfam" id="PF07715"/>
    </source>
</evidence>
<keyword evidence="6 7" id="KW-0998">Cell outer membrane</keyword>
<dbReference type="Proteomes" id="UP000219452">
    <property type="component" value="Unassembled WGS sequence"/>
</dbReference>
<dbReference type="InterPro" id="IPR037066">
    <property type="entry name" value="Plug_dom_sf"/>
</dbReference>
<sequence length="1114" mass="120883">MYHDYYDFTLKYNLIGIILMRLTNYKTNLIFMKAQFYRFLQTAFLGAVLLLWGLTASAQDRRVTGKITGTDGSVPGANVVLKGTQTGTATDANGDFSLNIKGSNPVLVVSAIGFKTQEITVGNRTSISLKLEDDATALNEVIVTGYTTDNKRDNTGAVATVKARALTAVPSGNVEQQLQGRVSGLTVITNGQPGTASQVRIRGFGAFGGNEPLYVVDGVPVGSTNFLAPDDIETTTVLKDAASASIYGARAANGVIVYTTKKGSKTAKRLSISYDGQYGVTDPGKGPNNLNPQEFADWTWQQYRNTAFQNGTAPIYSHPQFGSGSTPVIPDYINVGGQAGVVGTVDLAAQRLKYNVDPTAGAIYQVVRANKEGTDWFKAITRQAALQRHALGFSGGSENSRFYIGMSAQTQQGIMLENDFKRYTFRANSEFNLSKRVRIGENLQFTYLSIRGQGGAAGGQGVAADENDFNLAYRMPSIIPIYDEFGGYAGTAAKGFNNPRNPVASRQGQANNNNFSINGFGNVYAEYEPIDGLTLRTSLGGQINNNYGVGYGRIQYENSENNSATSYNENASYGYSYVFTNTANYKHQFGLHKLDVLVGQEALNTGIGRNISGNGQNPFSFDPNFITLNTVSSTGRTVGSGYGLGVNFYSLFSRVNYSFNDKYIVTGLVRRDGSSRFGAQNRYGVFPAGSAAWRISSEEFMKNLPWVSDLKIRGGYGIMGNSNNVDPNNQFNLYTANLGNSAYDINGSNSSTLDGYYRSRIGNPSAKWESSITKNIGLDGTFFNGKLDVVLDLWQKDTKDLLFPVPIPDVIGNYAAAPSVNIGEMRNKGIDLQVINRGKIGGEVGYEVNVTASVLDNKIVYLAPGLTYLTTVNPGFRGINPIRNQLNYSISSFYGYQTMGLFQSKEEVAAAPKQDGAAPGRFRFADLNGDGKIDADDRTYLGSPVPKFTGGLNLRFTYKGFDVETYAYTSIGNKIFNVSKWFTDFYPSFAGAAISARVKDSWLPTNPNPNATVPIFESAANFSTNGQSNSYYVEDGSYFRLQNFSVGYNFPASILNRLKLQRVRVFASTNNLITITKYSGIDPGVGGNADTNFGIDVGNYPLTRQFTGGLSIGF</sequence>
<dbReference type="SUPFAM" id="SSF49464">
    <property type="entry name" value="Carboxypeptidase regulatory domain-like"/>
    <property type="match status" value="1"/>
</dbReference>
<comment type="subcellular location">
    <subcellularLocation>
        <location evidence="1 7">Cell outer membrane</location>
        <topology evidence="1 7">Multi-pass membrane protein</topology>
    </subcellularLocation>
</comment>
<dbReference type="EMBL" id="OCNH01000001">
    <property type="protein sequence ID" value="SOD78023.1"/>
    <property type="molecule type" value="Genomic_DNA"/>
</dbReference>
<evidence type="ECO:0000256" key="4">
    <source>
        <dbReference type="ARBA" id="ARBA00022692"/>
    </source>
</evidence>
<accession>A0A286F4C9</accession>
<keyword evidence="2 7" id="KW-0813">Transport</keyword>